<dbReference type="Pfam" id="PF01594">
    <property type="entry name" value="AI-2E_transport"/>
    <property type="match status" value="1"/>
</dbReference>
<dbReference type="InterPro" id="IPR002549">
    <property type="entry name" value="AI-2E-like"/>
</dbReference>
<feature type="transmembrane region" description="Helical" evidence="6">
    <location>
        <begin position="63"/>
        <end position="81"/>
    </location>
</feature>
<evidence type="ECO:0000313" key="8">
    <source>
        <dbReference type="Proteomes" id="UP000295280"/>
    </source>
</evidence>
<proteinExistence type="inferred from homology"/>
<gene>
    <name evidence="7" type="primary">ytvI</name>
    <name evidence="7" type="ORF">ERX40_01765</name>
</gene>
<comment type="similarity">
    <text evidence="2">Belongs to the autoinducer-2 exporter (AI-2E) (TC 2.A.86) family.</text>
</comment>
<protein>
    <submittedName>
        <fullName evidence="7">Sporulation integral membrane protein YtvI</fullName>
    </submittedName>
</protein>
<keyword evidence="3 6" id="KW-0812">Transmembrane</keyword>
<evidence type="ECO:0000256" key="4">
    <source>
        <dbReference type="ARBA" id="ARBA00022989"/>
    </source>
</evidence>
<dbReference type="InterPro" id="IPR014227">
    <property type="entry name" value="YtvI-like"/>
</dbReference>
<organism evidence="7 8">
    <name type="scientific">Macrococcus carouselicus</name>
    <dbReference type="NCBI Taxonomy" id="69969"/>
    <lineage>
        <taxon>Bacteria</taxon>
        <taxon>Bacillati</taxon>
        <taxon>Bacillota</taxon>
        <taxon>Bacilli</taxon>
        <taxon>Bacillales</taxon>
        <taxon>Staphylococcaceae</taxon>
        <taxon>Macrococcus</taxon>
    </lineage>
</organism>
<evidence type="ECO:0000256" key="5">
    <source>
        <dbReference type="ARBA" id="ARBA00023136"/>
    </source>
</evidence>
<keyword evidence="8" id="KW-1185">Reference proteome</keyword>
<evidence type="ECO:0000313" key="7">
    <source>
        <dbReference type="EMBL" id="TDM03916.1"/>
    </source>
</evidence>
<dbReference type="EMBL" id="SCWD01000001">
    <property type="protein sequence ID" value="TDM03916.1"/>
    <property type="molecule type" value="Genomic_DNA"/>
</dbReference>
<dbReference type="AlphaFoldDB" id="A0A9Q8CLX8"/>
<keyword evidence="5 6" id="KW-0472">Membrane</keyword>
<dbReference type="RefSeq" id="WP_133416778.1">
    <property type="nucleotide sequence ID" value="NZ_SCWD01000001.1"/>
</dbReference>
<keyword evidence="4 6" id="KW-1133">Transmembrane helix</keyword>
<comment type="subcellular location">
    <subcellularLocation>
        <location evidence="1">Membrane</location>
        <topology evidence="1">Multi-pass membrane protein</topology>
    </subcellularLocation>
</comment>
<dbReference type="NCBIfam" id="TIGR02872">
    <property type="entry name" value="spore_ytvI"/>
    <property type="match status" value="1"/>
</dbReference>
<reference evidence="7 8" key="1">
    <citation type="submission" date="2019-01" db="EMBL/GenBank/DDBJ databases">
        <title>Draft genome sequences of the type strains of six Macrococcus species.</title>
        <authorList>
            <person name="Mazhar S."/>
            <person name="Altermann E."/>
            <person name="Hill C."/>
            <person name="Mcauliffe O."/>
        </authorList>
    </citation>
    <scope>NUCLEOTIDE SEQUENCE [LARGE SCALE GENOMIC DNA]</scope>
    <source>
        <strain evidence="7 8">ATCC 51828</strain>
    </source>
</reference>
<sequence>MFKRYLTKRNITVFIFIIVAILFFYYILPISIPIVTALILALVLEPVVRRLEIKFGSRKWSVTALYSGILLLILLGLYLVLTKLTEAVIDFARNLPAKADSLIAAWSNIEGRLNHVLPSSITASLNSEVQKFLLSMRDGIVDYFSVQNITAFISMLPELIISGLVFMVALFLFMLEVPRLKQFIRHHTYEKTYTRGLLVWKRISTSMFGMLRAAIILSFITWVFTFIGLLFIMPENALVLSLIICVVDLLPIIGATGITIPWTLYELITGDNITALKLALLSVFLLVQRKVLEPKIMGNGVGLSPLSTLISMYIGLKLMGFIGFFIGPILLLLIVTFIESGAIKTNFRI</sequence>
<dbReference type="PANTHER" id="PTHR21716">
    <property type="entry name" value="TRANSMEMBRANE PROTEIN"/>
    <property type="match status" value="1"/>
</dbReference>
<dbReference type="PANTHER" id="PTHR21716:SF68">
    <property type="entry name" value="TRANSPORT PROTEIN YTVI-RELATED"/>
    <property type="match status" value="1"/>
</dbReference>
<feature type="transmembrane region" description="Helical" evidence="6">
    <location>
        <begin position="12"/>
        <end position="28"/>
    </location>
</feature>
<feature type="transmembrane region" description="Helical" evidence="6">
    <location>
        <begin position="274"/>
        <end position="292"/>
    </location>
</feature>
<feature type="transmembrane region" description="Helical" evidence="6">
    <location>
        <begin position="238"/>
        <end position="262"/>
    </location>
</feature>
<accession>A0A9Q8CLX8</accession>
<feature type="transmembrane region" description="Helical" evidence="6">
    <location>
        <begin position="210"/>
        <end position="232"/>
    </location>
</feature>
<dbReference type="Proteomes" id="UP000295280">
    <property type="component" value="Unassembled WGS sequence"/>
</dbReference>
<evidence type="ECO:0000256" key="6">
    <source>
        <dbReference type="SAM" id="Phobius"/>
    </source>
</evidence>
<name>A0A9Q8CLX8_9STAP</name>
<feature type="transmembrane region" description="Helical" evidence="6">
    <location>
        <begin position="151"/>
        <end position="175"/>
    </location>
</feature>
<comment type="caution">
    <text evidence="7">The sequence shown here is derived from an EMBL/GenBank/DDBJ whole genome shotgun (WGS) entry which is preliminary data.</text>
</comment>
<dbReference type="OrthoDB" id="9774361at2"/>
<evidence type="ECO:0000256" key="1">
    <source>
        <dbReference type="ARBA" id="ARBA00004141"/>
    </source>
</evidence>
<dbReference type="GO" id="GO:0016020">
    <property type="term" value="C:membrane"/>
    <property type="evidence" value="ECO:0007669"/>
    <property type="project" value="UniProtKB-SubCell"/>
</dbReference>
<evidence type="ECO:0000256" key="3">
    <source>
        <dbReference type="ARBA" id="ARBA00022692"/>
    </source>
</evidence>
<feature type="transmembrane region" description="Helical" evidence="6">
    <location>
        <begin position="312"/>
        <end position="338"/>
    </location>
</feature>
<dbReference type="GO" id="GO:0055085">
    <property type="term" value="P:transmembrane transport"/>
    <property type="evidence" value="ECO:0007669"/>
    <property type="project" value="TreeGrafter"/>
</dbReference>
<evidence type="ECO:0000256" key="2">
    <source>
        <dbReference type="ARBA" id="ARBA00009773"/>
    </source>
</evidence>